<evidence type="ECO:0000259" key="1">
    <source>
        <dbReference type="Pfam" id="PF18007"/>
    </source>
</evidence>
<dbReference type="EMBL" id="QGTL01000006">
    <property type="protein sequence ID" value="PWV74512.1"/>
    <property type="molecule type" value="Genomic_DNA"/>
</dbReference>
<gene>
    <name evidence="3" type="ORF">DFR69_106323</name>
</gene>
<dbReference type="AlphaFoldDB" id="A0A317NHC9"/>
<organism evidence="3 4">
    <name type="scientific">Nocardia neocaledoniensis</name>
    <dbReference type="NCBI Taxonomy" id="236511"/>
    <lineage>
        <taxon>Bacteria</taxon>
        <taxon>Bacillati</taxon>
        <taxon>Actinomycetota</taxon>
        <taxon>Actinomycetes</taxon>
        <taxon>Mycobacteriales</taxon>
        <taxon>Nocardiaceae</taxon>
        <taxon>Nocardia</taxon>
    </lineage>
</organism>
<comment type="caution">
    <text evidence="3">The sequence shown here is derived from an EMBL/GenBank/DDBJ whole genome shotgun (WGS) entry which is preliminary data.</text>
</comment>
<dbReference type="Pfam" id="PF21043">
    <property type="entry name" value="Rv3651-like_C"/>
    <property type="match status" value="1"/>
</dbReference>
<dbReference type="Proteomes" id="UP000246410">
    <property type="component" value="Unassembled WGS sequence"/>
</dbReference>
<evidence type="ECO:0000313" key="4">
    <source>
        <dbReference type="Proteomes" id="UP000246410"/>
    </source>
</evidence>
<reference evidence="3 4" key="1">
    <citation type="submission" date="2018-05" db="EMBL/GenBank/DDBJ databases">
        <title>Genomic Encyclopedia of Type Strains, Phase IV (KMG-IV): sequencing the most valuable type-strain genomes for metagenomic binning, comparative biology and taxonomic classification.</title>
        <authorList>
            <person name="Goeker M."/>
        </authorList>
    </citation>
    <scope>NUCLEOTIDE SEQUENCE [LARGE SCALE GENOMIC DNA]</scope>
    <source>
        <strain evidence="3 4">DSM 44717</strain>
    </source>
</reference>
<keyword evidence="4" id="KW-1185">Reference proteome</keyword>
<evidence type="ECO:0000259" key="2">
    <source>
        <dbReference type="Pfam" id="PF21043"/>
    </source>
</evidence>
<dbReference type="RefSeq" id="WP_244198355.1">
    <property type="nucleotide sequence ID" value="NZ_QGTL01000006.1"/>
</dbReference>
<sequence length="366" mass="40219">MVPWITVETLTPEAIAVASVGAESRAFASCERVLQRLLGKNRALYDVLTTRDLVHLIASARDHAEDADLRFATGAGEQRLLVRTVPGPSGDVHAVRLWLGPALARVPALPAAAGLVWDLPSQVIHQPTGIRHLTGSGAEEYAPRLSVAELFQRVSKFDRHVEVLDLLYAPRTGQKLQFEATVASRTGRRGVWRITVRARSDAQTRGAWLLVEDLTADAEPLTWSALDHFGLREAHRRAGTHLAIMQLDQGTISHWLTEPAPWVRWSGLFEPTDVFHPDDRVRLQALAGRLGPGDATEITVHTLARDGGYAPTELLLYPYPGYSAVELTIAQLVAAENVIERLRSAPDASRQVRKERGNWAARVPAS</sequence>
<name>A0A317NHC9_9NOCA</name>
<dbReference type="InterPro" id="IPR041458">
    <property type="entry name" value="Rv3651-like_N"/>
</dbReference>
<feature type="domain" description="Rv3651-like N-terminal" evidence="1">
    <location>
        <begin position="4"/>
        <end position="107"/>
    </location>
</feature>
<feature type="domain" description="Rv3651-like C-terminal" evidence="2">
    <location>
        <begin position="235"/>
        <end position="312"/>
    </location>
</feature>
<evidence type="ECO:0000313" key="3">
    <source>
        <dbReference type="EMBL" id="PWV74512.1"/>
    </source>
</evidence>
<proteinExistence type="predicted"/>
<dbReference type="InterPro" id="IPR048578">
    <property type="entry name" value="Rv3651-like_C"/>
</dbReference>
<protein>
    <submittedName>
        <fullName evidence="3">Uncharacterized protein</fullName>
    </submittedName>
</protein>
<dbReference type="Pfam" id="PF18007">
    <property type="entry name" value="Rv3651-like_N"/>
    <property type="match status" value="1"/>
</dbReference>
<accession>A0A317NHC9</accession>